<keyword evidence="1" id="KW-0732">Signal</keyword>
<dbReference type="InterPro" id="IPR045497">
    <property type="entry name" value="DUF6438"/>
</dbReference>
<organism evidence="3 4">
    <name type="scientific">Leptobacterium flavescens</name>
    <dbReference type="NCBI Taxonomy" id="472055"/>
    <lineage>
        <taxon>Bacteria</taxon>
        <taxon>Pseudomonadati</taxon>
        <taxon>Bacteroidota</taxon>
        <taxon>Flavobacteriia</taxon>
        <taxon>Flavobacteriales</taxon>
        <taxon>Flavobacteriaceae</taxon>
        <taxon>Leptobacterium</taxon>
    </lineage>
</organism>
<dbReference type="RefSeq" id="WP_163607689.1">
    <property type="nucleotide sequence ID" value="NZ_JAABOO010000003.1"/>
</dbReference>
<sequence>MKKLICMSLILLYGSCAAQKEVLLDNQNLKFGLSKTRCLGKCPVYHFKVYENGDMVYHGIENVDKEGTHMLKLSSAEMEELEQAFTKIGFKSLELPRKGVIRDMPFTILTFEGKKLRYQPGGSTKELKNLVLRIEEMIVGKIGV</sequence>
<dbReference type="Proteomes" id="UP000468581">
    <property type="component" value="Unassembled WGS sequence"/>
</dbReference>
<evidence type="ECO:0000313" key="3">
    <source>
        <dbReference type="EMBL" id="NER14396.1"/>
    </source>
</evidence>
<accession>A0A6P0UVG4</accession>
<reference evidence="3 4" key="1">
    <citation type="submission" date="2020-01" db="EMBL/GenBank/DDBJ databases">
        <title>Leptobacterium flavescens.</title>
        <authorList>
            <person name="Wang G."/>
        </authorList>
    </citation>
    <scope>NUCLEOTIDE SEQUENCE [LARGE SCALE GENOMIC DNA]</scope>
    <source>
        <strain evidence="3 4">KCTC 22160</strain>
    </source>
</reference>
<evidence type="ECO:0000313" key="4">
    <source>
        <dbReference type="Proteomes" id="UP000468581"/>
    </source>
</evidence>
<feature type="domain" description="DUF6438" evidence="2">
    <location>
        <begin position="31"/>
        <end position="137"/>
    </location>
</feature>
<evidence type="ECO:0000256" key="1">
    <source>
        <dbReference type="SAM" id="SignalP"/>
    </source>
</evidence>
<evidence type="ECO:0000259" key="2">
    <source>
        <dbReference type="Pfam" id="PF20033"/>
    </source>
</evidence>
<protein>
    <recommendedName>
        <fullName evidence="2">DUF6438 domain-containing protein</fullName>
    </recommendedName>
</protein>
<dbReference type="Pfam" id="PF20033">
    <property type="entry name" value="DUF6438"/>
    <property type="match status" value="1"/>
</dbReference>
<dbReference type="EMBL" id="JAABOO010000003">
    <property type="protein sequence ID" value="NER14396.1"/>
    <property type="molecule type" value="Genomic_DNA"/>
</dbReference>
<keyword evidence="4" id="KW-1185">Reference proteome</keyword>
<feature type="chain" id="PRO_5026805612" description="DUF6438 domain-containing protein" evidence="1">
    <location>
        <begin position="19"/>
        <end position="144"/>
    </location>
</feature>
<dbReference type="AlphaFoldDB" id="A0A6P0UVG4"/>
<feature type="signal peptide" evidence="1">
    <location>
        <begin position="1"/>
        <end position="18"/>
    </location>
</feature>
<proteinExistence type="predicted"/>
<name>A0A6P0UVG4_9FLAO</name>
<comment type="caution">
    <text evidence="3">The sequence shown here is derived from an EMBL/GenBank/DDBJ whole genome shotgun (WGS) entry which is preliminary data.</text>
</comment>
<gene>
    <name evidence="3" type="ORF">GWK08_13160</name>
</gene>